<dbReference type="PANTHER" id="PTHR30231">
    <property type="entry name" value="DNA POLYMERASE III SUBUNIT EPSILON"/>
    <property type="match status" value="1"/>
</dbReference>
<reference evidence="7" key="1">
    <citation type="journal article" date="2019" name="Int. J. Syst. Evol. Microbiol.">
        <title>The Global Catalogue of Microorganisms (GCM) 10K type strain sequencing project: providing services to taxonomists for standard genome sequencing and annotation.</title>
        <authorList>
            <consortium name="The Broad Institute Genomics Platform"/>
            <consortium name="The Broad Institute Genome Sequencing Center for Infectious Disease"/>
            <person name="Wu L."/>
            <person name="Ma J."/>
        </authorList>
    </citation>
    <scope>NUCLEOTIDE SEQUENCE [LARGE SCALE GENOMIC DNA]</scope>
    <source>
        <strain evidence="7">KCTC 62192</strain>
    </source>
</reference>
<evidence type="ECO:0000256" key="1">
    <source>
        <dbReference type="ARBA" id="ARBA00022722"/>
    </source>
</evidence>
<dbReference type="InterPro" id="IPR013520">
    <property type="entry name" value="Ribonucl_H"/>
</dbReference>
<comment type="caution">
    <text evidence="6">The sequence shown here is derived from an EMBL/GenBank/DDBJ whole genome shotgun (WGS) entry which is preliminary data.</text>
</comment>
<keyword evidence="7" id="KW-1185">Reference proteome</keyword>
<dbReference type="RefSeq" id="WP_377834948.1">
    <property type="nucleotide sequence ID" value="NZ_JBHRSK010000017.1"/>
</dbReference>
<evidence type="ECO:0000256" key="2">
    <source>
        <dbReference type="ARBA" id="ARBA00022801"/>
    </source>
</evidence>
<evidence type="ECO:0000259" key="5">
    <source>
        <dbReference type="SMART" id="SM00479"/>
    </source>
</evidence>
<dbReference type="Gene3D" id="3.30.420.10">
    <property type="entry name" value="Ribonuclease H-like superfamily/Ribonuclease H"/>
    <property type="match status" value="1"/>
</dbReference>
<dbReference type="InterPro" id="IPR012337">
    <property type="entry name" value="RNaseH-like_sf"/>
</dbReference>
<gene>
    <name evidence="6" type="ORF">ACFOES_18980</name>
</gene>
<evidence type="ECO:0000256" key="4">
    <source>
        <dbReference type="SAM" id="MobiDB-lite"/>
    </source>
</evidence>
<feature type="domain" description="Exonuclease" evidence="5">
    <location>
        <begin position="205"/>
        <end position="369"/>
    </location>
</feature>
<dbReference type="Proteomes" id="UP001595443">
    <property type="component" value="Unassembled WGS sequence"/>
</dbReference>
<dbReference type="EMBL" id="JBHRSK010000017">
    <property type="protein sequence ID" value="MFC2970188.1"/>
    <property type="molecule type" value="Genomic_DNA"/>
</dbReference>
<dbReference type="SMART" id="SM00479">
    <property type="entry name" value="EXOIII"/>
    <property type="match status" value="1"/>
</dbReference>
<keyword evidence="1" id="KW-0540">Nuclease</keyword>
<dbReference type="SUPFAM" id="SSF53098">
    <property type="entry name" value="Ribonuclease H-like"/>
    <property type="match status" value="1"/>
</dbReference>
<keyword evidence="2" id="KW-0378">Hydrolase</keyword>
<evidence type="ECO:0000313" key="7">
    <source>
        <dbReference type="Proteomes" id="UP001595443"/>
    </source>
</evidence>
<evidence type="ECO:0000256" key="3">
    <source>
        <dbReference type="ARBA" id="ARBA00022839"/>
    </source>
</evidence>
<organism evidence="6 7">
    <name type="scientific">Acidimangrovimonas pyrenivorans</name>
    <dbReference type="NCBI Taxonomy" id="2030798"/>
    <lineage>
        <taxon>Bacteria</taxon>
        <taxon>Pseudomonadati</taxon>
        <taxon>Pseudomonadota</taxon>
        <taxon>Alphaproteobacteria</taxon>
        <taxon>Rhodobacterales</taxon>
        <taxon>Paracoccaceae</taxon>
        <taxon>Acidimangrovimonas</taxon>
    </lineage>
</organism>
<accession>A0ABV7AMH0</accession>
<name>A0ABV7AMH0_9RHOB</name>
<protein>
    <submittedName>
        <fullName evidence="6">Exonuclease domain-containing protein</fullName>
    </submittedName>
</protein>
<dbReference type="Pfam" id="PF00929">
    <property type="entry name" value="RNase_T"/>
    <property type="match status" value="1"/>
</dbReference>
<dbReference type="InterPro" id="IPR036397">
    <property type="entry name" value="RNaseH_sf"/>
</dbReference>
<keyword evidence="3 6" id="KW-0269">Exonuclease</keyword>
<proteinExistence type="predicted"/>
<sequence>MRFTPEALLDALLSAEPRLTTEAPRDCRGLYGLIDHEGLLRYIGSTSSANETLHKRIHQRHRTGSENTSHYFSHMYNTGRMWRDRDDATTKSDGDIAKRLRNEFISDHCRAVWVALSDDRNIAALEAEVLAIAPPDAIAWNNRGMAPYAEPGELVDATLRRLGLSDAELAALERQRRRSLGENIHPAPPSSRRPPVSSMPKGPFRFIALDVETANNDRGSICQIGLACVREDNSIETWMTYVDPQVDTWLWSGLHGITKDMVQGAPTFAQVLPVLEEALNGHIIYQHSGFDRSAFAAACSHAGRAMPPWEWRDSVRVARNAWPELKGNGGHGLASLKVHLGLDFTHHDACDDARAAAEVVLRAEGFQPAVRAKPAKAPDIQIDEFDVLEEFSDGSVARASKQTKKTPQERYSAGPERRLGISTVTQGNLDNSHIYLREFFEKFPADAIGGSNRAEAAPREISVDWGGETVVVTDLDGKKKFFRKRGWVRSFFERNGVAAGDQVAIDEVAPYRYRISRVTS</sequence>
<dbReference type="PANTHER" id="PTHR30231:SF4">
    <property type="entry name" value="PROTEIN NEN2"/>
    <property type="match status" value="1"/>
</dbReference>
<feature type="region of interest" description="Disordered" evidence="4">
    <location>
        <begin position="178"/>
        <end position="197"/>
    </location>
</feature>
<evidence type="ECO:0000313" key="6">
    <source>
        <dbReference type="EMBL" id="MFC2970188.1"/>
    </source>
</evidence>
<dbReference type="GO" id="GO:0004527">
    <property type="term" value="F:exonuclease activity"/>
    <property type="evidence" value="ECO:0007669"/>
    <property type="project" value="UniProtKB-KW"/>
</dbReference>